<protein>
    <submittedName>
        <fullName evidence="2">Uncharacterized protein</fullName>
    </submittedName>
</protein>
<feature type="chain" id="PRO_5025338532" evidence="1">
    <location>
        <begin position="19"/>
        <end position="69"/>
    </location>
</feature>
<dbReference type="EMBL" id="BKCJ011072724">
    <property type="protein sequence ID" value="GFC79931.1"/>
    <property type="molecule type" value="Genomic_DNA"/>
</dbReference>
<proteinExistence type="predicted"/>
<evidence type="ECO:0000313" key="2">
    <source>
        <dbReference type="EMBL" id="GFC79931.1"/>
    </source>
</evidence>
<gene>
    <name evidence="2" type="ORF">Tci_851901</name>
</gene>
<evidence type="ECO:0000256" key="1">
    <source>
        <dbReference type="SAM" id="SignalP"/>
    </source>
</evidence>
<sequence>RSSWPLWVGMVTSSLLSSQVVVEESRWRAVESEGVEVASREICVRWWGREGGGWWPTVMIEVVVMKWVY</sequence>
<comment type="caution">
    <text evidence="2">The sequence shown here is derived from an EMBL/GenBank/DDBJ whole genome shotgun (WGS) entry which is preliminary data.</text>
</comment>
<name>A0A699RBM4_TANCI</name>
<accession>A0A699RBM4</accession>
<feature type="signal peptide" evidence="1">
    <location>
        <begin position="1"/>
        <end position="18"/>
    </location>
</feature>
<dbReference type="AlphaFoldDB" id="A0A699RBM4"/>
<keyword evidence="1" id="KW-0732">Signal</keyword>
<feature type="non-terminal residue" evidence="2">
    <location>
        <position position="1"/>
    </location>
</feature>
<organism evidence="2">
    <name type="scientific">Tanacetum cinerariifolium</name>
    <name type="common">Dalmatian daisy</name>
    <name type="synonym">Chrysanthemum cinerariifolium</name>
    <dbReference type="NCBI Taxonomy" id="118510"/>
    <lineage>
        <taxon>Eukaryota</taxon>
        <taxon>Viridiplantae</taxon>
        <taxon>Streptophyta</taxon>
        <taxon>Embryophyta</taxon>
        <taxon>Tracheophyta</taxon>
        <taxon>Spermatophyta</taxon>
        <taxon>Magnoliopsida</taxon>
        <taxon>eudicotyledons</taxon>
        <taxon>Gunneridae</taxon>
        <taxon>Pentapetalae</taxon>
        <taxon>asterids</taxon>
        <taxon>campanulids</taxon>
        <taxon>Asterales</taxon>
        <taxon>Asteraceae</taxon>
        <taxon>Asteroideae</taxon>
        <taxon>Anthemideae</taxon>
        <taxon>Anthemidinae</taxon>
        <taxon>Tanacetum</taxon>
    </lineage>
</organism>
<reference evidence="2" key="1">
    <citation type="journal article" date="2019" name="Sci. Rep.">
        <title>Draft genome of Tanacetum cinerariifolium, the natural source of mosquito coil.</title>
        <authorList>
            <person name="Yamashiro T."/>
            <person name="Shiraishi A."/>
            <person name="Satake H."/>
            <person name="Nakayama K."/>
        </authorList>
    </citation>
    <scope>NUCLEOTIDE SEQUENCE</scope>
</reference>